<dbReference type="GO" id="GO:0005886">
    <property type="term" value="C:plasma membrane"/>
    <property type="evidence" value="ECO:0007669"/>
    <property type="project" value="UniProtKB-SubCell"/>
</dbReference>
<dbReference type="Pfam" id="PF02687">
    <property type="entry name" value="FtsX"/>
    <property type="match status" value="1"/>
</dbReference>
<feature type="region of interest" description="Disordered" evidence="6">
    <location>
        <begin position="67"/>
        <end position="89"/>
    </location>
</feature>
<feature type="domain" description="ABC3 transporter permease C-terminal" evidence="8">
    <location>
        <begin position="330"/>
        <end position="408"/>
    </location>
</feature>
<keyword evidence="4 7" id="KW-1133">Transmembrane helix</keyword>
<feature type="transmembrane region" description="Helical" evidence="7">
    <location>
        <begin position="330"/>
        <end position="350"/>
    </location>
</feature>
<evidence type="ECO:0000256" key="6">
    <source>
        <dbReference type="SAM" id="MobiDB-lite"/>
    </source>
</evidence>
<dbReference type="InterPro" id="IPR003838">
    <property type="entry name" value="ABC3_permease_C"/>
</dbReference>
<proteinExistence type="predicted"/>
<evidence type="ECO:0000313" key="9">
    <source>
        <dbReference type="EMBL" id="TRZ28348.1"/>
    </source>
</evidence>
<name>A0A8B5VWF7_ENTAV</name>
<comment type="subcellular location">
    <subcellularLocation>
        <location evidence="1">Cell membrane</location>
        <topology evidence="1">Multi-pass membrane protein</topology>
    </subcellularLocation>
</comment>
<evidence type="ECO:0000256" key="3">
    <source>
        <dbReference type="ARBA" id="ARBA00022692"/>
    </source>
</evidence>
<protein>
    <submittedName>
        <fullName evidence="9">ABC transporter permease</fullName>
    </submittedName>
</protein>
<accession>A0A8B5VWF7</accession>
<comment type="caution">
    <text evidence="9">The sequence shown here is derived from an EMBL/GenBank/DDBJ whole genome shotgun (WGS) entry which is preliminary data.</text>
</comment>
<feature type="region of interest" description="Disordered" evidence="6">
    <location>
        <begin position="114"/>
        <end position="163"/>
    </location>
</feature>
<keyword evidence="5 7" id="KW-0472">Membrane</keyword>
<feature type="transmembrane region" description="Helical" evidence="7">
    <location>
        <begin position="474"/>
        <end position="497"/>
    </location>
</feature>
<evidence type="ECO:0000256" key="1">
    <source>
        <dbReference type="ARBA" id="ARBA00004651"/>
    </source>
</evidence>
<dbReference type="EMBL" id="PDXQ01000002">
    <property type="protein sequence ID" value="TRZ28348.1"/>
    <property type="molecule type" value="Genomic_DNA"/>
</dbReference>
<keyword evidence="2" id="KW-1003">Cell membrane</keyword>
<feature type="compositionally biased region" description="Low complexity" evidence="6">
    <location>
        <begin position="412"/>
        <end position="423"/>
    </location>
</feature>
<feature type="compositionally biased region" description="Gly residues" evidence="6">
    <location>
        <begin position="424"/>
        <end position="451"/>
    </location>
</feature>
<evidence type="ECO:0000256" key="7">
    <source>
        <dbReference type="SAM" id="Phobius"/>
    </source>
</evidence>
<dbReference type="RefSeq" id="WP_144325633.1">
    <property type="nucleotide sequence ID" value="NZ_JAOUSU010000004.1"/>
</dbReference>
<organism evidence="9 10">
    <name type="scientific">Enterococcus avium</name>
    <name type="common">Streptococcus avium</name>
    <dbReference type="NCBI Taxonomy" id="33945"/>
    <lineage>
        <taxon>Bacteria</taxon>
        <taxon>Bacillati</taxon>
        <taxon>Bacillota</taxon>
        <taxon>Bacilli</taxon>
        <taxon>Lactobacillales</taxon>
        <taxon>Enterococcaceae</taxon>
        <taxon>Enterococcus</taxon>
    </lineage>
</organism>
<dbReference type="AlphaFoldDB" id="A0A8B5VWF7"/>
<evidence type="ECO:0000313" key="10">
    <source>
        <dbReference type="Proteomes" id="UP000316316"/>
    </source>
</evidence>
<feature type="transmembrane region" description="Helical" evidence="7">
    <location>
        <begin position="370"/>
        <end position="391"/>
    </location>
</feature>
<keyword evidence="3 7" id="KW-0812">Transmembrane</keyword>
<evidence type="ECO:0000256" key="2">
    <source>
        <dbReference type="ARBA" id="ARBA00022475"/>
    </source>
</evidence>
<feature type="region of interest" description="Disordered" evidence="6">
    <location>
        <begin position="408"/>
        <end position="456"/>
    </location>
</feature>
<evidence type="ECO:0000256" key="5">
    <source>
        <dbReference type="ARBA" id="ARBA00023136"/>
    </source>
</evidence>
<dbReference type="InterPro" id="IPR050250">
    <property type="entry name" value="Macrolide_Exporter_MacB"/>
</dbReference>
<dbReference type="PANTHER" id="PTHR30572:SF9">
    <property type="entry name" value="ABC TRANSPORTER PERMEASE PROTEIN"/>
    <property type="match status" value="1"/>
</dbReference>
<evidence type="ECO:0000259" key="8">
    <source>
        <dbReference type="Pfam" id="PF02687"/>
    </source>
</evidence>
<gene>
    <name evidence="9" type="ORF">AUF17_16640</name>
</gene>
<dbReference type="Proteomes" id="UP000316316">
    <property type="component" value="Unassembled WGS sequence"/>
</dbReference>
<evidence type="ECO:0000256" key="4">
    <source>
        <dbReference type="ARBA" id="ARBA00022989"/>
    </source>
</evidence>
<reference evidence="9 10" key="1">
    <citation type="submission" date="2017-10" db="EMBL/GenBank/DDBJ databases">
        <title>FDA dAtabase for Regulatory Grade micrObial Sequences (FDA-ARGOS): Supporting development and validation of Infectious Disease Dx tests.</title>
        <authorList>
            <person name="Campos J."/>
            <person name="Goldberg B."/>
            <person name="Tallon L.J."/>
            <person name="Sadzewicz L."/>
            <person name="Sengamalay N."/>
            <person name="Ott S."/>
            <person name="Godinez A."/>
            <person name="Nagaraj S."/>
            <person name="Vyas G."/>
            <person name="Aluvathingal J."/>
            <person name="Nadendla S."/>
            <person name="Geyer C."/>
            <person name="Nandy P."/>
            <person name="Hobson J."/>
            <person name="Sichtig H."/>
        </authorList>
    </citation>
    <scope>NUCLEOTIDE SEQUENCE [LARGE SCALE GENOMIC DNA]</scope>
    <source>
        <strain evidence="9 10">FDAARGOS_185</strain>
    </source>
</reference>
<sequence length="507" mass="53496">MNYMKRAIQSLWAKKGRSIIMIAVFSAILIFVLAGLTIRSGADLATTNAKKSVGATVILSTNREAMFKQSDSEDENSRPDPGSFERTPVNLSDAKKIAKLSNVKSYSFEASTSADKSSGIEPISSDSDASNDSTENTEESSDEQMAGFGGGGAPGGMSQGDFQIKGVSESSSYSEFSAGTASLVEGEAITSEDEGTNNVLIEQSLAEANDLSVGDTFKIKDTDDKDVEVTIKGIYKTSDSGDSMGAQFNFMNPSNTIFSSYTMVNTLTGSEGKTIDSAVYNLEDPKNMDSFVKQANKLIDTDTFSLETNDQMYQQMLQPLNNVSSFAKNIVILVAAAGVIILTLIIMLSIRERKYEIGVLLSLGESRMKVISQFFVEIFICMIFALGIAAASGNVVGNAVGNQLLSQQTTSQNAEGQEANAAGNNGGPGGQGGQGQMPGGGNGGPRGGGQMGNNPFTQTEEIQELNISVKPMEILSLAGIGLGISLFSIVLSSAGILRLNPKKILIS</sequence>
<dbReference type="PANTHER" id="PTHR30572">
    <property type="entry name" value="MEMBRANE COMPONENT OF TRANSPORTER-RELATED"/>
    <property type="match status" value="1"/>
</dbReference>
<dbReference type="GO" id="GO:0022857">
    <property type="term" value="F:transmembrane transporter activity"/>
    <property type="evidence" value="ECO:0007669"/>
    <property type="project" value="TreeGrafter"/>
</dbReference>
<feature type="compositionally biased region" description="Gly residues" evidence="6">
    <location>
        <begin position="147"/>
        <end position="158"/>
    </location>
</feature>